<dbReference type="RefSeq" id="WP_310537352.1">
    <property type="nucleotide sequence ID" value="NZ_BAAAOC010000021.1"/>
</dbReference>
<dbReference type="Pfam" id="PF02028">
    <property type="entry name" value="BCCT"/>
    <property type="match status" value="1"/>
</dbReference>
<dbReference type="PANTHER" id="PTHR30047:SF7">
    <property type="entry name" value="HIGH-AFFINITY CHOLINE TRANSPORT PROTEIN"/>
    <property type="match status" value="1"/>
</dbReference>
<evidence type="ECO:0000256" key="8">
    <source>
        <dbReference type="SAM" id="Phobius"/>
    </source>
</evidence>
<keyword evidence="3" id="KW-0813">Transport</keyword>
<evidence type="ECO:0000313" key="9">
    <source>
        <dbReference type="EMBL" id="MDR5711972.1"/>
    </source>
</evidence>
<evidence type="ECO:0000256" key="3">
    <source>
        <dbReference type="ARBA" id="ARBA00022448"/>
    </source>
</evidence>
<feature type="transmembrane region" description="Helical" evidence="8">
    <location>
        <begin position="507"/>
        <end position="527"/>
    </location>
</feature>
<feature type="transmembrane region" description="Helical" evidence="8">
    <location>
        <begin position="364"/>
        <end position="382"/>
    </location>
</feature>
<evidence type="ECO:0000256" key="1">
    <source>
        <dbReference type="ARBA" id="ARBA00004651"/>
    </source>
</evidence>
<dbReference type="InterPro" id="IPR018093">
    <property type="entry name" value="BCCT_CS"/>
</dbReference>
<sequence length="730" mass="78892">MASQPEAKLRDWSLTDVWRGLNKPVFLISVILILGGLVAATLYGNAAGEDAAAAFDELNATIVNSIGWWYVILGAAFVAFALWAGLSKAGNIRLGRDDEKPEFSLGSWFTMLFAAGMGIGLVFWGVAEPLWHFTSPPEVTGDLGVNEAGEPIAATQSAAMGDAMGLTIFHWGLHAWAMYVIVGLGLAYMTFRRGRPLSIRWLLEPIFGRKLIESWVGHVIDIVAIVGTVFGVVTSLGLGTQQIAAGLGFMGWADTDNEWLLTGLVVVIMAIATISVVTGVHKGLKWLSNVNMVIAALMAFFVLIAGPTLFLLQSFVGNIGEYLMAFPQLLFETGADYAGTGAGIGEDEEGGWTLLGGWSADWTIYYWGWWMSWAPFVGMFIARISRGRTIREFVLGVLLAPTLVGIVWFSIFGNAGLWYLITRGEESMLVEVLDDDGNVVLDEAGNATYTVGNDESLFLLLENLPWTSILAVVAIIVITTFFITSGDSGSLVTDVLAYGGRTETPKLTRVFWTALIALTAIVLLAAAQDPAASLRVLQVSSIAAAAPLSIVYALAMISQIRLFLYEGRTMNRYVRVRRHATKAALVETAREAAGTGEEAAVQKNLLELLNRQTRSLRSMFGSASATLAGLPASSGTRKLAEGKASHDLVIAVEDVPAHATTVDESTGVLGWDRSMGWRDPLEEATFETPEFSESYVGWEQESEEFFDETLATGTIPVVEPENEPKKNDDA</sequence>
<keyword evidence="6 8" id="KW-1133">Transmembrane helix</keyword>
<comment type="subcellular location">
    <subcellularLocation>
        <location evidence="1">Cell membrane</location>
        <topology evidence="1">Multi-pass membrane protein</topology>
    </subcellularLocation>
</comment>
<name>A0ABU1FTJ5_9MICC</name>
<evidence type="ECO:0000256" key="2">
    <source>
        <dbReference type="ARBA" id="ARBA00005658"/>
    </source>
</evidence>
<feature type="transmembrane region" description="Helical" evidence="8">
    <location>
        <begin position="66"/>
        <end position="86"/>
    </location>
</feature>
<evidence type="ECO:0000256" key="7">
    <source>
        <dbReference type="ARBA" id="ARBA00023136"/>
    </source>
</evidence>
<feature type="transmembrane region" description="Helical" evidence="8">
    <location>
        <begin position="168"/>
        <end position="191"/>
    </location>
</feature>
<protein>
    <submittedName>
        <fullName evidence="9">BCCT family transporter</fullName>
    </submittedName>
</protein>
<feature type="transmembrane region" description="Helical" evidence="8">
    <location>
        <begin position="212"/>
        <end position="239"/>
    </location>
</feature>
<keyword evidence="10" id="KW-1185">Reference proteome</keyword>
<reference evidence="10" key="1">
    <citation type="submission" date="2023-07" db="EMBL/GenBank/DDBJ databases">
        <title>Description of three actinobacteria isolated from air of manufacturing shop in a pharmaceutical factory.</title>
        <authorList>
            <person name="Zhang D.-F."/>
        </authorList>
    </citation>
    <scope>NUCLEOTIDE SEQUENCE [LARGE SCALE GENOMIC DNA]</scope>
    <source>
        <strain evidence="10">CCTCC AB 207010</strain>
    </source>
</reference>
<dbReference type="EMBL" id="JAVKGT010000016">
    <property type="protein sequence ID" value="MDR5711972.1"/>
    <property type="molecule type" value="Genomic_DNA"/>
</dbReference>
<keyword evidence="5 8" id="KW-0812">Transmembrane</keyword>
<comment type="similarity">
    <text evidence="2">Belongs to the BCCT transporter (TC 2.A.15) family.</text>
</comment>
<dbReference type="PROSITE" id="PS01303">
    <property type="entry name" value="BCCT"/>
    <property type="match status" value="1"/>
</dbReference>
<evidence type="ECO:0000256" key="5">
    <source>
        <dbReference type="ARBA" id="ARBA00022692"/>
    </source>
</evidence>
<feature type="transmembrane region" description="Helical" evidence="8">
    <location>
        <begin position="25"/>
        <end position="46"/>
    </location>
</feature>
<feature type="transmembrane region" description="Helical" evidence="8">
    <location>
        <begin position="466"/>
        <end position="486"/>
    </location>
</feature>
<feature type="transmembrane region" description="Helical" evidence="8">
    <location>
        <begin position="292"/>
        <end position="316"/>
    </location>
</feature>
<evidence type="ECO:0000256" key="4">
    <source>
        <dbReference type="ARBA" id="ARBA00022475"/>
    </source>
</evidence>
<feature type="transmembrane region" description="Helical" evidence="8">
    <location>
        <begin position="539"/>
        <end position="564"/>
    </location>
</feature>
<feature type="transmembrane region" description="Helical" evidence="8">
    <location>
        <begin position="259"/>
        <end position="280"/>
    </location>
</feature>
<evidence type="ECO:0000256" key="6">
    <source>
        <dbReference type="ARBA" id="ARBA00022989"/>
    </source>
</evidence>
<feature type="transmembrane region" description="Helical" evidence="8">
    <location>
        <begin position="394"/>
        <end position="421"/>
    </location>
</feature>
<dbReference type="InterPro" id="IPR000060">
    <property type="entry name" value="BCCT_transptr"/>
</dbReference>
<organism evidence="9 10">
    <name type="scientific">Nesterenkonia flava</name>
    <dbReference type="NCBI Taxonomy" id="469799"/>
    <lineage>
        <taxon>Bacteria</taxon>
        <taxon>Bacillati</taxon>
        <taxon>Actinomycetota</taxon>
        <taxon>Actinomycetes</taxon>
        <taxon>Micrococcales</taxon>
        <taxon>Micrococcaceae</taxon>
        <taxon>Nesterenkonia</taxon>
    </lineage>
</organism>
<proteinExistence type="inferred from homology"/>
<keyword evidence="4" id="KW-1003">Cell membrane</keyword>
<comment type="caution">
    <text evidence="9">The sequence shown here is derived from an EMBL/GenBank/DDBJ whole genome shotgun (WGS) entry which is preliminary data.</text>
</comment>
<evidence type="ECO:0000313" key="10">
    <source>
        <dbReference type="Proteomes" id="UP001260872"/>
    </source>
</evidence>
<feature type="transmembrane region" description="Helical" evidence="8">
    <location>
        <begin position="107"/>
        <end position="127"/>
    </location>
</feature>
<accession>A0ABU1FTJ5</accession>
<dbReference type="NCBIfam" id="TIGR00842">
    <property type="entry name" value="bcct"/>
    <property type="match status" value="1"/>
</dbReference>
<dbReference type="Proteomes" id="UP001260872">
    <property type="component" value="Unassembled WGS sequence"/>
</dbReference>
<dbReference type="PANTHER" id="PTHR30047">
    <property type="entry name" value="HIGH-AFFINITY CHOLINE TRANSPORT PROTEIN-RELATED"/>
    <property type="match status" value="1"/>
</dbReference>
<keyword evidence="7 8" id="KW-0472">Membrane</keyword>
<gene>
    <name evidence="9" type="ORF">RH857_07480</name>
</gene>